<dbReference type="InterPro" id="IPR016187">
    <property type="entry name" value="CTDL_fold"/>
</dbReference>
<protein>
    <submittedName>
        <fullName evidence="3">Macrophage mannose receptor 1-like protein</fullName>
    </submittedName>
</protein>
<evidence type="ECO:0000313" key="4">
    <source>
        <dbReference type="Proteomes" id="UP001279410"/>
    </source>
</evidence>
<proteinExistence type="predicted"/>
<reference evidence="3" key="1">
    <citation type="submission" date="2022-08" db="EMBL/GenBank/DDBJ databases">
        <title>Genome sequencing of akame (Lates japonicus).</title>
        <authorList>
            <person name="Hashiguchi Y."/>
            <person name="Takahashi H."/>
        </authorList>
    </citation>
    <scope>NUCLEOTIDE SEQUENCE</scope>
    <source>
        <strain evidence="3">Kochi</strain>
    </source>
</reference>
<gene>
    <name evidence="3" type="ORF">AKAME5_000595200</name>
</gene>
<evidence type="ECO:0000313" key="3">
    <source>
        <dbReference type="EMBL" id="GLD53165.1"/>
    </source>
</evidence>
<dbReference type="Gene3D" id="3.10.100.10">
    <property type="entry name" value="Mannose-Binding Protein A, subunit A"/>
    <property type="match status" value="1"/>
</dbReference>
<dbReference type="PROSITE" id="PS50041">
    <property type="entry name" value="C_TYPE_LECTIN_2"/>
    <property type="match status" value="1"/>
</dbReference>
<evidence type="ECO:0000259" key="2">
    <source>
        <dbReference type="PROSITE" id="PS50041"/>
    </source>
</evidence>
<dbReference type="PANTHER" id="PTHR45784:SF3">
    <property type="entry name" value="C-TYPE LECTIN DOMAIN FAMILY 4 MEMBER K-LIKE-RELATED"/>
    <property type="match status" value="1"/>
</dbReference>
<keyword evidence="4" id="KW-1185">Reference proteome</keyword>
<dbReference type="Proteomes" id="UP001279410">
    <property type="component" value="Unassembled WGS sequence"/>
</dbReference>
<dbReference type="SUPFAM" id="SSF56436">
    <property type="entry name" value="C-type lectin-like"/>
    <property type="match status" value="1"/>
</dbReference>
<dbReference type="InterPro" id="IPR016186">
    <property type="entry name" value="C-type_lectin-like/link_sf"/>
</dbReference>
<keyword evidence="3" id="KW-0675">Receptor</keyword>
<feature type="domain" description="C-type lectin" evidence="2">
    <location>
        <begin position="25"/>
        <end position="99"/>
    </location>
</feature>
<name>A0AAD3MGJ5_LATJO</name>
<dbReference type="Pfam" id="PF00059">
    <property type="entry name" value="Lectin_C"/>
    <property type="match status" value="1"/>
</dbReference>
<dbReference type="EMBL" id="BRZM01000016">
    <property type="protein sequence ID" value="GLD53165.1"/>
    <property type="molecule type" value="Genomic_DNA"/>
</dbReference>
<organism evidence="3 4">
    <name type="scientific">Lates japonicus</name>
    <name type="common">Japanese lates</name>
    <dbReference type="NCBI Taxonomy" id="270547"/>
    <lineage>
        <taxon>Eukaryota</taxon>
        <taxon>Metazoa</taxon>
        <taxon>Chordata</taxon>
        <taxon>Craniata</taxon>
        <taxon>Vertebrata</taxon>
        <taxon>Euteleostomi</taxon>
        <taxon>Actinopterygii</taxon>
        <taxon>Neopterygii</taxon>
        <taxon>Teleostei</taxon>
        <taxon>Neoteleostei</taxon>
        <taxon>Acanthomorphata</taxon>
        <taxon>Carangaria</taxon>
        <taxon>Carangaria incertae sedis</taxon>
        <taxon>Centropomidae</taxon>
        <taxon>Lates</taxon>
    </lineage>
</organism>
<sequence>MDETVFVILLLTGFYIPSASSQNIYQFVKENKTWEEAQDYCIFKMTSVLAPIYNKENITKLMSTPTEGYTDRAWIGLSEELSNWTWMTGEEAVYFNWGT</sequence>
<feature type="signal peptide" evidence="1">
    <location>
        <begin position="1"/>
        <end position="21"/>
    </location>
</feature>
<dbReference type="AlphaFoldDB" id="A0AAD3MGJ5"/>
<accession>A0AAD3MGJ5</accession>
<keyword evidence="1" id="KW-0732">Signal</keyword>
<feature type="chain" id="PRO_5041975148" evidence="1">
    <location>
        <begin position="22"/>
        <end position="99"/>
    </location>
</feature>
<dbReference type="PANTHER" id="PTHR45784">
    <property type="entry name" value="C-TYPE LECTIN DOMAIN FAMILY 20 MEMBER A-RELATED"/>
    <property type="match status" value="1"/>
</dbReference>
<dbReference type="InterPro" id="IPR001304">
    <property type="entry name" value="C-type_lectin-like"/>
</dbReference>
<comment type="caution">
    <text evidence="3">The sequence shown here is derived from an EMBL/GenBank/DDBJ whole genome shotgun (WGS) entry which is preliminary data.</text>
</comment>
<feature type="non-terminal residue" evidence="3">
    <location>
        <position position="99"/>
    </location>
</feature>
<evidence type="ECO:0000256" key="1">
    <source>
        <dbReference type="SAM" id="SignalP"/>
    </source>
</evidence>